<proteinExistence type="predicted"/>
<dbReference type="AlphaFoldDB" id="A0A9D4BNR4"/>
<feature type="compositionally biased region" description="Basic and acidic residues" evidence="1">
    <location>
        <begin position="52"/>
        <end position="65"/>
    </location>
</feature>
<evidence type="ECO:0000313" key="3">
    <source>
        <dbReference type="Proteomes" id="UP000828390"/>
    </source>
</evidence>
<comment type="caution">
    <text evidence="2">The sequence shown here is derived from an EMBL/GenBank/DDBJ whole genome shotgun (WGS) entry which is preliminary data.</text>
</comment>
<sequence length="79" mass="8924">MLVIVKIPNYAAVMTEKTNDIQNMTGQHSRNSLDNNDERNSLSRDTSYSLDQDSRRVSTDKDQSSNKKKQVTAHQAEAP</sequence>
<organism evidence="2 3">
    <name type="scientific">Dreissena polymorpha</name>
    <name type="common">Zebra mussel</name>
    <name type="synonym">Mytilus polymorpha</name>
    <dbReference type="NCBI Taxonomy" id="45954"/>
    <lineage>
        <taxon>Eukaryota</taxon>
        <taxon>Metazoa</taxon>
        <taxon>Spiralia</taxon>
        <taxon>Lophotrochozoa</taxon>
        <taxon>Mollusca</taxon>
        <taxon>Bivalvia</taxon>
        <taxon>Autobranchia</taxon>
        <taxon>Heteroconchia</taxon>
        <taxon>Euheterodonta</taxon>
        <taxon>Imparidentia</taxon>
        <taxon>Neoheterodontei</taxon>
        <taxon>Myida</taxon>
        <taxon>Dreissenoidea</taxon>
        <taxon>Dreissenidae</taxon>
        <taxon>Dreissena</taxon>
    </lineage>
</organism>
<reference evidence="2" key="2">
    <citation type="submission" date="2020-11" db="EMBL/GenBank/DDBJ databases">
        <authorList>
            <person name="McCartney M.A."/>
            <person name="Auch B."/>
            <person name="Kono T."/>
            <person name="Mallez S."/>
            <person name="Becker A."/>
            <person name="Gohl D.M."/>
            <person name="Silverstein K.A.T."/>
            <person name="Koren S."/>
            <person name="Bechman K.B."/>
            <person name="Herman A."/>
            <person name="Abrahante J.E."/>
            <person name="Garbe J."/>
        </authorList>
    </citation>
    <scope>NUCLEOTIDE SEQUENCE</scope>
    <source>
        <strain evidence="2">Duluth1</strain>
        <tissue evidence="2">Whole animal</tissue>
    </source>
</reference>
<accession>A0A9D4BNR4</accession>
<reference evidence="2" key="1">
    <citation type="journal article" date="2019" name="bioRxiv">
        <title>The Genome of the Zebra Mussel, Dreissena polymorpha: A Resource for Invasive Species Research.</title>
        <authorList>
            <person name="McCartney M.A."/>
            <person name="Auch B."/>
            <person name="Kono T."/>
            <person name="Mallez S."/>
            <person name="Zhang Y."/>
            <person name="Obille A."/>
            <person name="Becker A."/>
            <person name="Abrahante J.E."/>
            <person name="Garbe J."/>
            <person name="Badalamenti J.P."/>
            <person name="Herman A."/>
            <person name="Mangelson H."/>
            <person name="Liachko I."/>
            <person name="Sullivan S."/>
            <person name="Sone E.D."/>
            <person name="Koren S."/>
            <person name="Silverstein K.A.T."/>
            <person name="Beckman K.B."/>
            <person name="Gohl D.M."/>
        </authorList>
    </citation>
    <scope>NUCLEOTIDE SEQUENCE</scope>
    <source>
        <strain evidence="2">Duluth1</strain>
        <tissue evidence="2">Whole animal</tissue>
    </source>
</reference>
<protein>
    <submittedName>
        <fullName evidence="2">Uncharacterized protein</fullName>
    </submittedName>
</protein>
<keyword evidence="3" id="KW-1185">Reference proteome</keyword>
<feature type="region of interest" description="Disordered" evidence="1">
    <location>
        <begin position="18"/>
        <end position="79"/>
    </location>
</feature>
<name>A0A9D4BNR4_DREPO</name>
<gene>
    <name evidence="2" type="ORF">DPMN_076540</name>
</gene>
<dbReference type="EMBL" id="JAIWYP010000015">
    <property type="protein sequence ID" value="KAH3701551.1"/>
    <property type="molecule type" value="Genomic_DNA"/>
</dbReference>
<evidence type="ECO:0000313" key="2">
    <source>
        <dbReference type="EMBL" id="KAH3701551.1"/>
    </source>
</evidence>
<feature type="compositionally biased region" description="Polar residues" evidence="1">
    <location>
        <begin position="20"/>
        <end position="34"/>
    </location>
</feature>
<dbReference type="Proteomes" id="UP000828390">
    <property type="component" value="Unassembled WGS sequence"/>
</dbReference>
<evidence type="ECO:0000256" key="1">
    <source>
        <dbReference type="SAM" id="MobiDB-lite"/>
    </source>
</evidence>